<name>A0A939QHJ9_9MICO</name>
<dbReference type="PANTHER" id="PTHR33164">
    <property type="entry name" value="TRANSCRIPTIONAL REGULATOR, MARR FAMILY"/>
    <property type="match status" value="1"/>
</dbReference>
<evidence type="ECO:0000259" key="1">
    <source>
        <dbReference type="PROSITE" id="PS50995"/>
    </source>
</evidence>
<dbReference type="InterPro" id="IPR000835">
    <property type="entry name" value="HTH_MarR-typ"/>
</dbReference>
<proteinExistence type="predicted"/>
<dbReference type="InterPro" id="IPR036390">
    <property type="entry name" value="WH_DNA-bd_sf"/>
</dbReference>
<gene>
    <name evidence="2" type="ORF">J5V96_04640</name>
</gene>
<keyword evidence="3" id="KW-1185">Reference proteome</keyword>
<dbReference type="SMART" id="SM00347">
    <property type="entry name" value="HTH_MARR"/>
    <property type="match status" value="1"/>
</dbReference>
<dbReference type="InterPro" id="IPR039422">
    <property type="entry name" value="MarR/SlyA-like"/>
</dbReference>
<comment type="caution">
    <text evidence="2">The sequence shown here is derived from an EMBL/GenBank/DDBJ whole genome shotgun (WGS) entry which is preliminary data.</text>
</comment>
<dbReference type="AlphaFoldDB" id="A0A939QHJ9"/>
<dbReference type="PROSITE" id="PS50995">
    <property type="entry name" value="HTH_MARR_2"/>
    <property type="match status" value="1"/>
</dbReference>
<feature type="domain" description="HTH marR-type" evidence="1">
    <location>
        <begin position="22"/>
        <end position="158"/>
    </location>
</feature>
<dbReference type="InterPro" id="IPR036388">
    <property type="entry name" value="WH-like_DNA-bd_sf"/>
</dbReference>
<organism evidence="2 3">
    <name type="scientific">Microbacterium stercoris</name>
    <dbReference type="NCBI Taxonomy" id="2820289"/>
    <lineage>
        <taxon>Bacteria</taxon>
        <taxon>Bacillati</taxon>
        <taxon>Actinomycetota</taxon>
        <taxon>Actinomycetes</taxon>
        <taxon>Micrococcales</taxon>
        <taxon>Microbacteriaceae</taxon>
        <taxon>Microbacterium</taxon>
    </lineage>
</organism>
<dbReference type="GO" id="GO:0003700">
    <property type="term" value="F:DNA-binding transcription factor activity"/>
    <property type="evidence" value="ECO:0007669"/>
    <property type="project" value="InterPro"/>
</dbReference>
<dbReference type="Proteomes" id="UP000680132">
    <property type="component" value="Unassembled WGS sequence"/>
</dbReference>
<evidence type="ECO:0000313" key="3">
    <source>
        <dbReference type="Proteomes" id="UP000680132"/>
    </source>
</evidence>
<sequence length="178" mass="19611">MAQSTDDESSGYWYPDEGGATTVDVLNLLRRYRTAETAMRARTRSSMGMNETDLMALRFLLREQRRGHPVRPADLADHLHITRASVTSLVDRLVRDGHATRVPHPTDRRTLLIVPTSHSDEEVRATLGPMHQRMLHIVDGLSEAERAVVARFLAGMAAAVEEAADDQPSEGAAQASAT</sequence>
<dbReference type="Gene3D" id="1.10.10.10">
    <property type="entry name" value="Winged helix-like DNA-binding domain superfamily/Winged helix DNA-binding domain"/>
    <property type="match status" value="1"/>
</dbReference>
<protein>
    <submittedName>
        <fullName evidence="2">MarR family transcriptional regulator</fullName>
    </submittedName>
</protein>
<dbReference type="GO" id="GO:0006950">
    <property type="term" value="P:response to stress"/>
    <property type="evidence" value="ECO:0007669"/>
    <property type="project" value="TreeGrafter"/>
</dbReference>
<dbReference type="EMBL" id="JAGFOA010000002">
    <property type="protein sequence ID" value="MBO3662799.1"/>
    <property type="molecule type" value="Genomic_DNA"/>
</dbReference>
<dbReference type="Pfam" id="PF12802">
    <property type="entry name" value="MarR_2"/>
    <property type="match status" value="1"/>
</dbReference>
<dbReference type="RefSeq" id="WP_208500958.1">
    <property type="nucleotide sequence ID" value="NZ_JAGFOA010000002.1"/>
</dbReference>
<dbReference type="PANTHER" id="PTHR33164:SF43">
    <property type="entry name" value="HTH-TYPE TRANSCRIPTIONAL REPRESSOR YETL"/>
    <property type="match status" value="1"/>
</dbReference>
<accession>A0A939QHJ9</accession>
<evidence type="ECO:0000313" key="2">
    <source>
        <dbReference type="EMBL" id="MBO3662799.1"/>
    </source>
</evidence>
<reference evidence="2" key="1">
    <citation type="submission" date="2021-03" db="EMBL/GenBank/DDBJ databases">
        <title>Microbacterium sp. nov., a novel actinobacterium isolated from cow dung.</title>
        <authorList>
            <person name="Zhang L."/>
        </authorList>
    </citation>
    <scope>NUCLEOTIDE SEQUENCE</scope>
    <source>
        <strain evidence="2">NEAU-LLB</strain>
    </source>
</reference>
<dbReference type="SUPFAM" id="SSF46785">
    <property type="entry name" value="Winged helix' DNA-binding domain"/>
    <property type="match status" value="1"/>
</dbReference>